<protein>
    <submittedName>
        <fullName evidence="1">Uncharacterized protein</fullName>
    </submittedName>
</protein>
<dbReference type="Proteomes" id="UP001152795">
    <property type="component" value="Unassembled WGS sequence"/>
</dbReference>
<dbReference type="EMBL" id="CACRXK020041447">
    <property type="protein sequence ID" value="CAB4045726.1"/>
    <property type="molecule type" value="Genomic_DNA"/>
</dbReference>
<reference evidence="1" key="1">
    <citation type="submission" date="2020-04" db="EMBL/GenBank/DDBJ databases">
        <authorList>
            <person name="Alioto T."/>
            <person name="Alioto T."/>
            <person name="Gomez Garrido J."/>
        </authorList>
    </citation>
    <scope>NUCLEOTIDE SEQUENCE</scope>
    <source>
        <strain evidence="1">A484AB</strain>
    </source>
</reference>
<accession>A0A7D9MDY2</accession>
<feature type="non-terminal residue" evidence="1">
    <location>
        <position position="286"/>
    </location>
</feature>
<dbReference type="AlphaFoldDB" id="A0A7D9MDY2"/>
<name>A0A7D9MDY2_PARCT</name>
<keyword evidence="2" id="KW-1185">Reference proteome</keyword>
<evidence type="ECO:0000313" key="2">
    <source>
        <dbReference type="Proteomes" id="UP001152795"/>
    </source>
</evidence>
<sequence length="286" mass="32261">EMAAKFTGKIPTEEVESESAKNSSWADEVEAADKNMYEWQVVGGARPKTIKPKKPTKTEEDLVEIRRNEAAADDPGTILTATKADEPKKRTDAPGSKRRKWSYAEAAAINEVAVVRADTNSVNEDDYSTWVELHVEKYALRKPWPKFREMTFASDSVVLQLKDMKELDLLKTELPEGWKVLSDKELQDRKFPTFLSGYVRGKMNVTGMLKGESKFPGLIARLVLEAGDELKIQGDIKYSRLIPTEKGGIIWIKANNTGLENLKNLKDPYTLPLESFGSVRFTPHKR</sequence>
<proteinExistence type="predicted"/>
<comment type="caution">
    <text evidence="1">The sequence shown here is derived from an EMBL/GenBank/DDBJ whole genome shotgun (WGS) entry which is preliminary data.</text>
</comment>
<organism evidence="1 2">
    <name type="scientific">Paramuricea clavata</name>
    <name type="common">Red gorgonian</name>
    <name type="synonym">Violescent sea-whip</name>
    <dbReference type="NCBI Taxonomy" id="317549"/>
    <lineage>
        <taxon>Eukaryota</taxon>
        <taxon>Metazoa</taxon>
        <taxon>Cnidaria</taxon>
        <taxon>Anthozoa</taxon>
        <taxon>Octocorallia</taxon>
        <taxon>Malacalcyonacea</taxon>
        <taxon>Plexauridae</taxon>
        <taxon>Paramuricea</taxon>
    </lineage>
</organism>
<feature type="non-terminal residue" evidence="1">
    <location>
        <position position="1"/>
    </location>
</feature>
<gene>
    <name evidence="1" type="ORF">PACLA_8A054826</name>
</gene>
<evidence type="ECO:0000313" key="1">
    <source>
        <dbReference type="EMBL" id="CAB4045726.1"/>
    </source>
</evidence>